<feature type="transmembrane region" description="Helical" evidence="6">
    <location>
        <begin position="12"/>
        <end position="31"/>
    </location>
</feature>
<dbReference type="InterPro" id="IPR000175">
    <property type="entry name" value="Na/ntran_symport"/>
</dbReference>
<dbReference type="InterPro" id="IPR047218">
    <property type="entry name" value="YocR/YhdH-like"/>
</dbReference>
<evidence type="ECO:0000313" key="7">
    <source>
        <dbReference type="EMBL" id="KKM89038.1"/>
    </source>
</evidence>
<protein>
    <recommendedName>
        <fullName evidence="8">Transporter</fullName>
    </recommendedName>
</protein>
<organism evidence="7">
    <name type="scientific">marine sediment metagenome</name>
    <dbReference type="NCBI Taxonomy" id="412755"/>
    <lineage>
        <taxon>unclassified sequences</taxon>
        <taxon>metagenomes</taxon>
        <taxon>ecological metagenomes</taxon>
    </lineage>
</organism>
<evidence type="ECO:0000256" key="1">
    <source>
        <dbReference type="ARBA" id="ARBA00004141"/>
    </source>
</evidence>
<feature type="transmembrane region" description="Helical" evidence="6">
    <location>
        <begin position="387"/>
        <end position="406"/>
    </location>
</feature>
<feature type="transmembrane region" description="Helical" evidence="6">
    <location>
        <begin position="43"/>
        <end position="68"/>
    </location>
</feature>
<feature type="transmembrane region" description="Helical" evidence="6">
    <location>
        <begin position="343"/>
        <end position="367"/>
    </location>
</feature>
<feature type="transmembrane region" description="Helical" evidence="6">
    <location>
        <begin position="147"/>
        <end position="165"/>
    </location>
</feature>
<dbReference type="InterPro" id="IPR037272">
    <property type="entry name" value="SNS_sf"/>
</dbReference>
<keyword evidence="4 6" id="KW-1133">Transmembrane helix</keyword>
<gene>
    <name evidence="7" type="ORF">LCGC14_1252700</name>
</gene>
<dbReference type="PANTHER" id="PTHR42948:SF1">
    <property type="entry name" value="TRANSPORTER"/>
    <property type="match status" value="1"/>
</dbReference>
<sequence>MKQQREHWGSKIGFIMATAGSAIGLGSLWRFPYITGQNGGGAFVLLYLFFTLVIGIPAFIGELIIGRASQKGAIGAYTELSHGSTHWKLLGWLNLLTSFIILSYYSVVSGWGINYALMSLSNFTAGKTPEQIKAIFNTVYISGDINIFWLFIFMLMTAGVVYGGIRKGIEYWSKMLMPALFVILIGLFIYSTTLPGFKEAAKFILYPDFSKLNATSILTALGMALFTLSVGLGIILTYGSYMKSTEDIPKTGLIIGGVSVSVSLLSALMIFPIVFTFGFEPEAGPGLVFQTLPVLFSKLPGTLVLSTIFFVLFIFATLTSTISILEVLVSNLIEVFNWSRKKAVLLSSIVTFVFGIPTALSGSGGLFKNWKTIYNKDFFATLNDLTADWLMPLSAFFTVLFISFVMKKAFSKEEFAKGTTIPKLMHTWFFLVRYVAPIAILIIILQQSGIINLSILF</sequence>
<proteinExistence type="predicted"/>
<dbReference type="Pfam" id="PF00209">
    <property type="entry name" value="SNF"/>
    <property type="match status" value="2"/>
</dbReference>
<dbReference type="NCBIfam" id="NF037979">
    <property type="entry name" value="Na_transp"/>
    <property type="match status" value="1"/>
</dbReference>
<name>A0A0F9L5Z6_9ZZZZ</name>
<evidence type="ECO:0000256" key="6">
    <source>
        <dbReference type="SAM" id="Phobius"/>
    </source>
</evidence>
<dbReference type="EMBL" id="LAZR01006880">
    <property type="protein sequence ID" value="KKM89038.1"/>
    <property type="molecule type" value="Genomic_DNA"/>
</dbReference>
<keyword evidence="2" id="KW-0813">Transport</keyword>
<dbReference type="PROSITE" id="PS50267">
    <property type="entry name" value="NA_NEUROTRAN_SYMP_3"/>
    <property type="match status" value="1"/>
</dbReference>
<comment type="subcellular location">
    <subcellularLocation>
        <location evidence="1">Membrane</location>
        <topology evidence="1">Multi-pass membrane protein</topology>
    </subcellularLocation>
</comment>
<dbReference type="CDD" id="cd10336">
    <property type="entry name" value="SLC6sbd_Tyt1-Like"/>
    <property type="match status" value="1"/>
</dbReference>
<dbReference type="SUPFAM" id="SSF161070">
    <property type="entry name" value="SNF-like"/>
    <property type="match status" value="1"/>
</dbReference>
<evidence type="ECO:0008006" key="8">
    <source>
        <dbReference type="Google" id="ProtNLM"/>
    </source>
</evidence>
<evidence type="ECO:0000256" key="2">
    <source>
        <dbReference type="ARBA" id="ARBA00022448"/>
    </source>
</evidence>
<feature type="transmembrane region" description="Helical" evidence="6">
    <location>
        <begin position="253"/>
        <end position="279"/>
    </location>
</feature>
<dbReference type="GO" id="GO:0016020">
    <property type="term" value="C:membrane"/>
    <property type="evidence" value="ECO:0007669"/>
    <property type="project" value="UniProtKB-SubCell"/>
</dbReference>
<dbReference type="AlphaFoldDB" id="A0A0F9L5Z6"/>
<dbReference type="PROSITE" id="PS00610">
    <property type="entry name" value="NA_NEUROTRAN_SYMP_1"/>
    <property type="match status" value="1"/>
</dbReference>
<dbReference type="PANTHER" id="PTHR42948">
    <property type="entry name" value="TRANSPORTER"/>
    <property type="match status" value="1"/>
</dbReference>
<feature type="transmembrane region" description="Helical" evidence="6">
    <location>
        <begin position="427"/>
        <end position="445"/>
    </location>
</feature>
<keyword evidence="5 6" id="KW-0472">Membrane</keyword>
<reference evidence="7" key="1">
    <citation type="journal article" date="2015" name="Nature">
        <title>Complex archaea that bridge the gap between prokaryotes and eukaryotes.</title>
        <authorList>
            <person name="Spang A."/>
            <person name="Saw J.H."/>
            <person name="Jorgensen S.L."/>
            <person name="Zaremba-Niedzwiedzka K."/>
            <person name="Martijn J."/>
            <person name="Lind A.E."/>
            <person name="van Eijk R."/>
            <person name="Schleper C."/>
            <person name="Guy L."/>
            <person name="Ettema T.J."/>
        </authorList>
    </citation>
    <scope>NUCLEOTIDE SEQUENCE</scope>
</reference>
<comment type="caution">
    <text evidence="7">The sequence shown here is derived from an EMBL/GenBank/DDBJ whole genome shotgun (WGS) entry which is preliminary data.</text>
</comment>
<accession>A0A0F9L5Z6</accession>
<dbReference type="PRINTS" id="PR00176">
    <property type="entry name" value="NANEUSMPORT"/>
</dbReference>
<evidence type="ECO:0000256" key="3">
    <source>
        <dbReference type="ARBA" id="ARBA00022692"/>
    </source>
</evidence>
<feature type="transmembrane region" description="Helical" evidence="6">
    <location>
        <begin position="299"/>
        <end position="322"/>
    </location>
</feature>
<evidence type="ECO:0000256" key="4">
    <source>
        <dbReference type="ARBA" id="ARBA00022989"/>
    </source>
</evidence>
<keyword evidence="3 6" id="KW-0812">Transmembrane</keyword>
<evidence type="ECO:0000256" key="5">
    <source>
        <dbReference type="ARBA" id="ARBA00023136"/>
    </source>
</evidence>
<feature type="transmembrane region" description="Helical" evidence="6">
    <location>
        <begin position="177"/>
        <end position="197"/>
    </location>
</feature>
<feature type="transmembrane region" description="Helical" evidence="6">
    <location>
        <begin position="89"/>
        <end position="113"/>
    </location>
</feature>
<feature type="transmembrane region" description="Helical" evidence="6">
    <location>
        <begin position="217"/>
        <end position="241"/>
    </location>
</feature>